<protein>
    <submittedName>
        <fullName evidence="2">Uncharacterized protein</fullName>
    </submittedName>
</protein>
<evidence type="ECO:0000256" key="1">
    <source>
        <dbReference type="SAM" id="MobiDB-lite"/>
    </source>
</evidence>
<feature type="region of interest" description="Disordered" evidence="1">
    <location>
        <begin position="191"/>
        <end position="278"/>
    </location>
</feature>
<comment type="caution">
    <text evidence="2">The sequence shown here is derived from an EMBL/GenBank/DDBJ whole genome shotgun (WGS) entry which is preliminary data.</text>
</comment>
<feature type="region of interest" description="Disordered" evidence="1">
    <location>
        <begin position="1"/>
        <end position="21"/>
    </location>
</feature>
<name>A0AAD7J331_9AGAR</name>
<proteinExistence type="predicted"/>
<reference evidence="2" key="1">
    <citation type="submission" date="2023-03" db="EMBL/GenBank/DDBJ databases">
        <title>Massive genome expansion in bonnet fungi (Mycena s.s.) driven by repeated elements and novel gene families across ecological guilds.</title>
        <authorList>
            <consortium name="Lawrence Berkeley National Laboratory"/>
            <person name="Harder C.B."/>
            <person name="Miyauchi S."/>
            <person name="Viragh M."/>
            <person name="Kuo A."/>
            <person name="Thoen E."/>
            <person name="Andreopoulos B."/>
            <person name="Lu D."/>
            <person name="Skrede I."/>
            <person name="Drula E."/>
            <person name="Henrissat B."/>
            <person name="Morin E."/>
            <person name="Kohler A."/>
            <person name="Barry K."/>
            <person name="LaButti K."/>
            <person name="Morin E."/>
            <person name="Salamov A."/>
            <person name="Lipzen A."/>
            <person name="Mereny Z."/>
            <person name="Hegedus B."/>
            <person name="Baldrian P."/>
            <person name="Stursova M."/>
            <person name="Weitz H."/>
            <person name="Taylor A."/>
            <person name="Grigoriev I.V."/>
            <person name="Nagy L.G."/>
            <person name="Martin F."/>
            <person name="Kauserud H."/>
        </authorList>
    </citation>
    <scope>NUCLEOTIDE SEQUENCE</scope>
    <source>
        <strain evidence="2">CBHHK188m</strain>
    </source>
</reference>
<evidence type="ECO:0000313" key="3">
    <source>
        <dbReference type="Proteomes" id="UP001215280"/>
    </source>
</evidence>
<organism evidence="2 3">
    <name type="scientific">Mycena maculata</name>
    <dbReference type="NCBI Taxonomy" id="230809"/>
    <lineage>
        <taxon>Eukaryota</taxon>
        <taxon>Fungi</taxon>
        <taxon>Dikarya</taxon>
        <taxon>Basidiomycota</taxon>
        <taxon>Agaricomycotina</taxon>
        <taxon>Agaricomycetes</taxon>
        <taxon>Agaricomycetidae</taxon>
        <taxon>Agaricales</taxon>
        <taxon>Marasmiineae</taxon>
        <taxon>Mycenaceae</taxon>
        <taxon>Mycena</taxon>
    </lineage>
</organism>
<feature type="compositionally biased region" description="Basic and acidic residues" evidence="1">
    <location>
        <begin position="247"/>
        <end position="278"/>
    </location>
</feature>
<dbReference type="Proteomes" id="UP001215280">
    <property type="component" value="Unassembled WGS sequence"/>
</dbReference>
<dbReference type="EMBL" id="JARJLG010000062">
    <property type="protein sequence ID" value="KAJ7756059.1"/>
    <property type="molecule type" value="Genomic_DNA"/>
</dbReference>
<gene>
    <name evidence="2" type="ORF">DFH07DRAFT_940743</name>
</gene>
<sequence length="392" mass="43215">MWAEVNPSAAERKDGDSSSRGKFGKLKLEADAFRANHQRKICCATYIRTRLFKFGCTVTDGDQGTIIILLVVTKCDRDETCTCTLVNVALLILVLLALVGRHGSARHDADTPAYTKITGTSGASTRLIVPSRKETETLEADIDATQSIILICGEGRSKGKDIDDSMKQIERWTTLRRLWKVNYRQMTTPKLKNELNPGVGRKRTFHTNFQNGRWDERGQNDGAGGAGDDVWLGDSDSGLGASEGDPEGPRQTRIEKPSSEEKVAREETAGDNVNRKRDLNGTIPLLHAGHHNRNYIQAPIVQQIAEQEKGALSGNVWRAYVRAYVYAAFSIRLEPLGIQCVRHSGLGRCAKGGLVRLHAFRTISNRPSKPKPALSEILLQYTGGIPREPPTS</sequence>
<accession>A0AAD7J331</accession>
<feature type="compositionally biased region" description="Basic and acidic residues" evidence="1">
    <location>
        <begin position="10"/>
        <end position="19"/>
    </location>
</feature>
<evidence type="ECO:0000313" key="2">
    <source>
        <dbReference type="EMBL" id="KAJ7756059.1"/>
    </source>
</evidence>
<dbReference type="AlphaFoldDB" id="A0AAD7J331"/>
<keyword evidence="3" id="KW-1185">Reference proteome</keyword>